<keyword evidence="2" id="KW-0472">Membrane</keyword>
<gene>
    <name evidence="3" type="ORF">BC938DRAFT_475177</name>
</gene>
<accession>A0A433QRX9</accession>
<comment type="caution">
    <text evidence="3">The sequence shown here is derived from an EMBL/GenBank/DDBJ whole genome shotgun (WGS) entry which is preliminary data.</text>
</comment>
<feature type="compositionally biased region" description="Basic and acidic residues" evidence="1">
    <location>
        <begin position="1"/>
        <end position="12"/>
    </location>
</feature>
<dbReference type="EMBL" id="RBNJ01001999">
    <property type="protein sequence ID" value="RUS32518.1"/>
    <property type="molecule type" value="Genomic_DNA"/>
</dbReference>
<feature type="transmembrane region" description="Helical" evidence="2">
    <location>
        <begin position="249"/>
        <end position="267"/>
    </location>
</feature>
<dbReference type="Proteomes" id="UP000274822">
    <property type="component" value="Unassembled WGS sequence"/>
</dbReference>
<keyword evidence="2" id="KW-0812">Transmembrane</keyword>
<feature type="transmembrane region" description="Helical" evidence="2">
    <location>
        <begin position="104"/>
        <end position="123"/>
    </location>
</feature>
<reference evidence="3 4" key="1">
    <citation type="journal article" date="2018" name="New Phytol.">
        <title>Phylogenomics of Endogonaceae and evolution of mycorrhizas within Mucoromycota.</title>
        <authorList>
            <person name="Chang Y."/>
            <person name="Desiro A."/>
            <person name="Na H."/>
            <person name="Sandor L."/>
            <person name="Lipzen A."/>
            <person name="Clum A."/>
            <person name="Barry K."/>
            <person name="Grigoriev I.V."/>
            <person name="Martin F.M."/>
            <person name="Stajich J.E."/>
            <person name="Smith M.E."/>
            <person name="Bonito G."/>
            <person name="Spatafora J.W."/>
        </authorList>
    </citation>
    <scope>NUCLEOTIDE SEQUENCE [LARGE SCALE GENOMIC DNA]</scope>
    <source>
        <strain evidence="3 4">AD002</strain>
    </source>
</reference>
<keyword evidence="2" id="KW-1133">Transmembrane helix</keyword>
<feature type="transmembrane region" description="Helical" evidence="2">
    <location>
        <begin position="129"/>
        <end position="152"/>
    </location>
</feature>
<feature type="compositionally biased region" description="Low complexity" evidence="1">
    <location>
        <begin position="33"/>
        <end position="47"/>
    </location>
</feature>
<sequence>MNFSKSEERKLETLLQTELLEGPPPPYDQRVRSSPASSSSNNSASSSDGLIYPPVPPRDTIIVVNAPTATGPRLQYQNATLIVDQGQQPRKRSWFVDTISDGEAWLAVLYFMFVGFPMAVFGFCWCIPTVIVGLVFWIFPPIGAILWIGFAYSWRLTARFELITLEMCGKPFRRYDPQRLTYIRPRYSPVLRIRSTNSHACGVHGMLSRIWDLSTDPHTFASVLYFIGFNFLFTTFAFCIIVPLFCCSMALMICCMPLCCIVAKELAMYKIKIAHKMLIQE</sequence>
<evidence type="ECO:0000256" key="1">
    <source>
        <dbReference type="SAM" id="MobiDB-lite"/>
    </source>
</evidence>
<organism evidence="3 4">
    <name type="scientific">Jimgerdemannia flammicorona</name>
    <dbReference type="NCBI Taxonomy" id="994334"/>
    <lineage>
        <taxon>Eukaryota</taxon>
        <taxon>Fungi</taxon>
        <taxon>Fungi incertae sedis</taxon>
        <taxon>Mucoromycota</taxon>
        <taxon>Mucoromycotina</taxon>
        <taxon>Endogonomycetes</taxon>
        <taxon>Endogonales</taxon>
        <taxon>Endogonaceae</taxon>
        <taxon>Jimgerdemannia</taxon>
    </lineage>
</organism>
<feature type="region of interest" description="Disordered" evidence="1">
    <location>
        <begin position="1"/>
        <end position="53"/>
    </location>
</feature>
<name>A0A433QRX9_9FUNG</name>
<dbReference type="AlphaFoldDB" id="A0A433QRX9"/>
<evidence type="ECO:0000313" key="4">
    <source>
        <dbReference type="Proteomes" id="UP000274822"/>
    </source>
</evidence>
<protein>
    <submittedName>
        <fullName evidence="3">Uncharacterized protein</fullName>
    </submittedName>
</protein>
<proteinExistence type="predicted"/>
<keyword evidence="4" id="KW-1185">Reference proteome</keyword>
<feature type="transmembrane region" description="Helical" evidence="2">
    <location>
        <begin position="223"/>
        <end position="243"/>
    </location>
</feature>
<evidence type="ECO:0000256" key="2">
    <source>
        <dbReference type="SAM" id="Phobius"/>
    </source>
</evidence>
<evidence type="ECO:0000313" key="3">
    <source>
        <dbReference type="EMBL" id="RUS32518.1"/>
    </source>
</evidence>